<evidence type="ECO:0000313" key="3">
    <source>
        <dbReference type="Proteomes" id="UP000280455"/>
    </source>
</evidence>
<name>A0AAD0ZIV8_9PSED</name>
<protein>
    <submittedName>
        <fullName evidence="2">Uncharacterized protein</fullName>
    </submittedName>
</protein>
<organism evidence="2 3">
    <name type="scientific">Pseudomonas chlororaphis subsp. aureofaciens</name>
    <dbReference type="NCBI Taxonomy" id="587851"/>
    <lineage>
        <taxon>Bacteria</taxon>
        <taxon>Pseudomonadati</taxon>
        <taxon>Pseudomonadota</taxon>
        <taxon>Gammaproteobacteria</taxon>
        <taxon>Pseudomonadales</taxon>
        <taxon>Pseudomonadaceae</taxon>
        <taxon>Pseudomonas</taxon>
    </lineage>
</organism>
<evidence type="ECO:0000256" key="1">
    <source>
        <dbReference type="SAM" id="MobiDB-lite"/>
    </source>
</evidence>
<dbReference type="AlphaFoldDB" id="A0AAD0ZIV8"/>
<evidence type="ECO:0000313" key="2">
    <source>
        <dbReference type="EMBL" id="AZE29983.1"/>
    </source>
</evidence>
<accession>A0AAD0ZIV8</accession>
<sequence>MGIEGASGRRFRADRQLRTGQPMISSRLAGTMRETPGFIGRRPGLGLV</sequence>
<dbReference type="EMBL" id="CP027750">
    <property type="protein sequence ID" value="AZE29983.1"/>
    <property type="molecule type" value="Genomic_DNA"/>
</dbReference>
<gene>
    <name evidence="2" type="ORF">C4K07_3198</name>
</gene>
<proteinExistence type="predicted"/>
<feature type="region of interest" description="Disordered" evidence="1">
    <location>
        <begin position="1"/>
        <end position="25"/>
    </location>
</feature>
<reference evidence="2 3" key="1">
    <citation type="submission" date="2018-03" db="EMBL/GenBank/DDBJ databases">
        <title>Diversity of phytobeneficial traits revealed by whole-genome analysis of worldwide-isolated phenazine-producing Pseudomonas spp.</title>
        <authorList>
            <person name="Biessy A."/>
            <person name="Novinscak A."/>
            <person name="Blom J."/>
            <person name="Leger G."/>
            <person name="Thomashow L.S."/>
            <person name="Cazorla F.M."/>
            <person name="Josic D."/>
            <person name="Filion M."/>
        </authorList>
    </citation>
    <scope>NUCLEOTIDE SEQUENCE [LARGE SCALE GENOMIC DNA]</scope>
    <source>
        <strain evidence="2 3">ChPhzS24</strain>
    </source>
</reference>
<dbReference type="Proteomes" id="UP000280455">
    <property type="component" value="Chromosome"/>
</dbReference>